<dbReference type="Proteomes" id="UP000078348">
    <property type="component" value="Unassembled WGS sequence"/>
</dbReference>
<dbReference type="AlphaFoldDB" id="A0A196SBV1"/>
<dbReference type="PANTHER" id="PTHR20961">
    <property type="entry name" value="GLYCOSYLTRANSFERASE"/>
    <property type="match status" value="1"/>
</dbReference>
<name>A0A196SBV1_BLAHN</name>
<organism evidence="7 8">
    <name type="scientific">Blastocystis sp. subtype 1 (strain ATCC 50177 / NandII)</name>
    <dbReference type="NCBI Taxonomy" id="478820"/>
    <lineage>
        <taxon>Eukaryota</taxon>
        <taxon>Sar</taxon>
        <taxon>Stramenopiles</taxon>
        <taxon>Bigyra</taxon>
        <taxon>Opalozoa</taxon>
        <taxon>Opalinata</taxon>
        <taxon>Blastocystidae</taxon>
        <taxon>Blastocystis</taxon>
    </lineage>
</organism>
<evidence type="ECO:0000256" key="4">
    <source>
        <dbReference type="SAM" id="MobiDB-lite"/>
    </source>
</evidence>
<keyword evidence="5" id="KW-0732">Signal</keyword>
<sequence length="489" mass="56095">MKPDRLLLFAGFASLLLCSALLLRNGWKEMNWNEKQFHTQQGPFVIRYDDSSSDQSESTRTTENGKPVSNGATEERFSIKRTPDGFINTTATRIDFQQENWFESFLEVQHFLESTPYSTKVDLDAISLEQAVLYKDHAFLRDCCIRFPGFVLQLYEEKQGSMERRAITEFNMKDFYYNHIRSYSTPLKGTPLPADHHVLYLHPRQYSNVFHVLEGTTFILRLSLHPELFLPISTIVLADHPSFPPDSWSSLLEDLYLEIFPPSRRPTYAHKTPDSFSSLTCDPIMVVARAWETDGTGSFIGEPLAGDLLRAVAYKRIGWKFEPKEKGNELSGALIRRLGKRKLLNTNDVLHALQNGFMGVMKTEEWVLEKASGEALIRQFASLDVLVAAHGAGVTNIIFMVPNSAVYELFPPFWQYGCYRRLASNVGVLYAKDTAVGVKGRECDRDPNSLYCQYNGIRDRDFVMNVTVIERRMKKVVWEVWNKKYHVIP</sequence>
<evidence type="ECO:0000259" key="6">
    <source>
        <dbReference type="Pfam" id="PF04577"/>
    </source>
</evidence>
<dbReference type="EMBL" id="LXWW01000238">
    <property type="protein sequence ID" value="OAO14493.1"/>
    <property type="molecule type" value="Genomic_DNA"/>
</dbReference>
<keyword evidence="3" id="KW-0325">Glycoprotein</keyword>
<accession>A0A196SBV1</accession>
<feature type="compositionally biased region" description="Polar residues" evidence="4">
    <location>
        <begin position="53"/>
        <end position="64"/>
    </location>
</feature>
<evidence type="ECO:0000256" key="2">
    <source>
        <dbReference type="ARBA" id="ARBA00022679"/>
    </source>
</evidence>
<keyword evidence="8" id="KW-1185">Reference proteome</keyword>
<keyword evidence="1" id="KW-0328">Glycosyltransferase</keyword>
<evidence type="ECO:0000256" key="1">
    <source>
        <dbReference type="ARBA" id="ARBA00022676"/>
    </source>
</evidence>
<dbReference type="InterPro" id="IPR007657">
    <property type="entry name" value="Glycosyltransferase_61"/>
</dbReference>
<reference evidence="7 8" key="1">
    <citation type="submission" date="2016-05" db="EMBL/GenBank/DDBJ databases">
        <title>Nuclear genome of Blastocystis sp. subtype 1 NandII.</title>
        <authorList>
            <person name="Gentekaki E."/>
            <person name="Curtis B."/>
            <person name="Stairs C."/>
            <person name="Eme L."/>
            <person name="Herman E."/>
            <person name="Klimes V."/>
            <person name="Arias M.C."/>
            <person name="Elias M."/>
            <person name="Hilliou F."/>
            <person name="Klute M."/>
            <person name="Malik S.-B."/>
            <person name="Pightling A."/>
            <person name="Rachubinski R."/>
            <person name="Salas D."/>
            <person name="Schlacht A."/>
            <person name="Suga H."/>
            <person name="Archibald J."/>
            <person name="Ball S.G."/>
            <person name="Clark G."/>
            <person name="Dacks J."/>
            <person name="Van Der Giezen M."/>
            <person name="Tsaousis A."/>
            <person name="Roger A."/>
        </authorList>
    </citation>
    <scope>NUCLEOTIDE SEQUENCE [LARGE SCALE GENOMIC DNA]</scope>
    <source>
        <strain evidence="8">ATCC 50177 / NandII</strain>
    </source>
</reference>
<evidence type="ECO:0000256" key="3">
    <source>
        <dbReference type="ARBA" id="ARBA00023180"/>
    </source>
</evidence>
<evidence type="ECO:0000313" key="7">
    <source>
        <dbReference type="EMBL" id="OAO14493.1"/>
    </source>
</evidence>
<feature type="signal peptide" evidence="5">
    <location>
        <begin position="1"/>
        <end position="20"/>
    </location>
</feature>
<feature type="chain" id="PRO_5008274518" description="Glycosyltransferase 61 catalytic domain-containing protein" evidence="5">
    <location>
        <begin position="21"/>
        <end position="489"/>
    </location>
</feature>
<evidence type="ECO:0000313" key="8">
    <source>
        <dbReference type="Proteomes" id="UP000078348"/>
    </source>
</evidence>
<keyword evidence="2" id="KW-0808">Transferase</keyword>
<dbReference type="Pfam" id="PF04577">
    <property type="entry name" value="Glyco_transf_61"/>
    <property type="match status" value="1"/>
</dbReference>
<gene>
    <name evidence="7" type="ORF">AV274_3796</name>
</gene>
<dbReference type="OrthoDB" id="201614at2759"/>
<comment type="caution">
    <text evidence="7">The sequence shown here is derived from an EMBL/GenBank/DDBJ whole genome shotgun (WGS) entry which is preliminary data.</text>
</comment>
<dbReference type="GO" id="GO:0016757">
    <property type="term" value="F:glycosyltransferase activity"/>
    <property type="evidence" value="ECO:0007669"/>
    <property type="project" value="UniProtKB-KW"/>
</dbReference>
<feature type="region of interest" description="Disordered" evidence="4">
    <location>
        <begin position="48"/>
        <end position="74"/>
    </location>
</feature>
<dbReference type="InterPro" id="IPR049625">
    <property type="entry name" value="Glyco_transf_61_cat"/>
</dbReference>
<feature type="domain" description="Glycosyltransferase 61 catalytic" evidence="6">
    <location>
        <begin position="334"/>
        <end position="406"/>
    </location>
</feature>
<proteinExistence type="predicted"/>
<protein>
    <recommendedName>
        <fullName evidence="6">Glycosyltransferase 61 catalytic domain-containing protein</fullName>
    </recommendedName>
</protein>
<evidence type="ECO:0000256" key="5">
    <source>
        <dbReference type="SAM" id="SignalP"/>
    </source>
</evidence>